<evidence type="ECO:0000256" key="3">
    <source>
        <dbReference type="ARBA" id="ARBA00023242"/>
    </source>
</evidence>
<dbReference type="Gene3D" id="2.40.50.140">
    <property type="entry name" value="Nucleic acid-binding proteins"/>
    <property type="match status" value="1"/>
</dbReference>
<dbReference type="GO" id="GO:0006289">
    <property type="term" value="P:nucleotide-excision repair"/>
    <property type="evidence" value="ECO:0007669"/>
    <property type="project" value="TreeGrafter"/>
</dbReference>
<keyword evidence="3" id="KW-0539">Nucleus</keyword>
<dbReference type="GO" id="GO:0003684">
    <property type="term" value="F:damaged DNA binding"/>
    <property type="evidence" value="ECO:0007669"/>
    <property type="project" value="TreeGrafter"/>
</dbReference>
<dbReference type="PANTHER" id="PTHR15114">
    <property type="entry name" value="REPLICATION PROTEIN A3"/>
    <property type="match status" value="1"/>
</dbReference>
<reference evidence="5" key="2">
    <citation type="journal article" date="2020" name="Nat. Commun.">
        <title>Large-scale genome sequencing of mycorrhizal fungi provides insights into the early evolution of symbiotic traits.</title>
        <authorList>
            <person name="Miyauchi S."/>
            <person name="Kiss E."/>
            <person name="Kuo A."/>
            <person name="Drula E."/>
            <person name="Kohler A."/>
            <person name="Sanchez-Garcia M."/>
            <person name="Morin E."/>
            <person name="Andreopoulos B."/>
            <person name="Barry K.W."/>
            <person name="Bonito G."/>
            <person name="Buee M."/>
            <person name="Carver A."/>
            <person name="Chen C."/>
            <person name="Cichocki N."/>
            <person name="Clum A."/>
            <person name="Culley D."/>
            <person name="Crous P.W."/>
            <person name="Fauchery L."/>
            <person name="Girlanda M."/>
            <person name="Hayes R.D."/>
            <person name="Keri Z."/>
            <person name="LaButti K."/>
            <person name="Lipzen A."/>
            <person name="Lombard V."/>
            <person name="Magnuson J."/>
            <person name="Maillard F."/>
            <person name="Murat C."/>
            <person name="Nolan M."/>
            <person name="Ohm R.A."/>
            <person name="Pangilinan J."/>
            <person name="Pereira M.F."/>
            <person name="Perotto S."/>
            <person name="Peter M."/>
            <person name="Pfister S."/>
            <person name="Riley R."/>
            <person name="Sitrit Y."/>
            <person name="Stielow J.B."/>
            <person name="Szollosi G."/>
            <person name="Zifcakova L."/>
            <person name="Stursova M."/>
            <person name="Spatafora J.W."/>
            <person name="Tedersoo L."/>
            <person name="Vaario L.M."/>
            <person name="Yamada A."/>
            <person name="Yan M."/>
            <person name="Wang P."/>
            <person name="Xu J."/>
            <person name="Bruns T."/>
            <person name="Baldrian P."/>
            <person name="Vilgalys R."/>
            <person name="Dunand C."/>
            <person name="Henrissat B."/>
            <person name="Grigoriev I.V."/>
            <person name="Hibbett D."/>
            <person name="Nagy L.G."/>
            <person name="Martin F.M."/>
        </authorList>
    </citation>
    <scope>NUCLEOTIDE SEQUENCE</scope>
    <source>
        <strain evidence="5">Prilba</strain>
    </source>
</reference>
<comment type="subcellular location">
    <subcellularLocation>
        <location evidence="1">Nucleus</location>
    </subcellularLocation>
</comment>
<evidence type="ECO:0000256" key="1">
    <source>
        <dbReference type="ARBA" id="ARBA00004123"/>
    </source>
</evidence>
<dbReference type="Proteomes" id="UP000759537">
    <property type="component" value="Unassembled WGS sequence"/>
</dbReference>
<dbReference type="GO" id="GO:0035861">
    <property type="term" value="C:site of double-strand break"/>
    <property type="evidence" value="ECO:0007669"/>
    <property type="project" value="TreeGrafter"/>
</dbReference>
<name>A0A9P5JZZ1_9AGAM</name>
<dbReference type="SUPFAM" id="SSF50249">
    <property type="entry name" value="Nucleic acid-binding proteins"/>
    <property type="match status" value="1"/>
</dbReference>
<comment type="similarity">
    <text evidence="2">Belongs to the replication factor A protein 3 family.</text>
</comment>
<dbReference type="InterPro" id="IPR013970">
    <property type="entry name" value="Rfa2"/>
</dbReference>
<evidence type="ECO:0000256" key="2">
    <source>
        <dbReference type="ARBA" id="ARBA00009761"/>
    </source>
</evidence>
<dbReference type="AlphaFoldDB" id="A0A9P5JZZ1"/>
<reference evidence="5" key="1">
    <citation type="submission" date="2019-10" db="EMBL/GenBank/DDBJ databases">
        <authorList>
            <consortium name="DOE Joint Genome Institute"/>
            <person name="Kuo A."/>
            <person name="Miyauchi S."/>
            <person name="Kiss E."/>
            <person name="Drula E."/>
            <person name="Kohler A."/>
            <person name="Sanchez-Garcia M."/>
            <person name="Andreopoulos B."/>
            <person name="Barry K.W."/>
            <person name="Bonito G."/>
            <person name="Buee M."/>
            <person name="Carver A."/>
            <person name="Chen C."/>
            <person name="Cichocki N."/>
            <person name="Clum A."/>
            <person name="Culley D."/>
            <person name="Crous P.W."/>
            <person name="Fauchery L."/>
            <person name="Girlanda M."/>
            <person name="Hayes R."/>
            <person name="Keri Z."/>
            <person name="LaButti K."/>
            <person name="Lipzen A."/>
            <person name="Lombard V."/>
            <person name="Magnuson J."/>
            <person name="Maillard F."/>
            <person name="Morin E."/>
            <person name="Murat C."/>
            <person name="Nolan M."/>
            <person name="Ohm R."/>
            <person name="Pangilinan J."/>
            <person name="Pereira M."/>
            <person name="Perotto S."/>
            <person name="Peter M."/>
            <person name="Riley R."/>
            <person name="Sitrit Y."/>
            <person name="Stielow B."/>
            <person name="Szollosi G."/>
            <person name="Zifcakova L."/>
            <person name="Stursova M."/>
            <person name="Spatafora J.W."/>
            <person name="Tedersoo L."/>
            <person name="Vaario L.-M."/>
            <person name="Yamada A."/>
            <person name="Yan M."/>
            <person name="Wang P."/>
            <person name="Xu J."/>
            <person name="Bruns T."/>
            <person name="Baldrian P."/>
            <person name="Vilgalys R."/>
            <person name="Henrissat B."/>
            <person name="Grigoriev I.V."/>
            <person name="Hibbett D."/>
            <person name="Nagy L.G."/>
            <person name="Martin F.M."/>
        </authorList>
    </citation>
    <scope>NUCLEOTIDE SEQUENCE</scope>
    <source>
        <strain evidence="5">Prilba</strain>
    </source>
</reference>
<dbReference type="Pfam" id="PF08661">
    <property type="entry name" value="Rep_fac-A_3"/>
    <property type="match status" value="1"/>
</dbReference>
<dbReference type="EMBL" id="WHVB01000103">
    <property type="protein sequence ID" value="KAF8462088.1"/>
    <property type="molecule type" value="Genomic_DNA"/>
</dbReference>
<dbReference type="GO" id="GO:0006260">
    <property type="term" value="P:DNA replication"/>
    <property type="evidence" value="ECO:0007669"/>
    <property type="project" value="InterPro"/>
</dbReference>
<dbReference type="InterPro" id="IPR012340">
    <property type="entry name" value="NA-bd_OB-fold"/>
</dbReference>
<comment type="caution">
    <text evidence="5">The sequence shown here is derived from an EMBL/GenBank/DDBJ whole genome shotgun (WGS) entry which is preliminary data.</text>
</comment>
<keyword evidence="6" id="KW-1185">Reference proteome</keyword>
<protein>
    <submittedName>
        <fullName evidence="5">Replication factor A protein 3</fullName>
    </submittedName>
</protein>
<proteinExistence type="inferred from homology"/>
<evidence type="ECO:0000313" key="6">
    <source>
        <dbReference type="Proteomes" id="UP000759537"/>
    </source>
</evidence>
<dbReference type="GO" id="GO:0005662">
    <property type="term" value="C:DNA replication factor A complex"/>
    <property type="evidence" value="ECO:0007669"/>
    <property type="project" value="TreeGrafter"/>
</dbReference>
<dbReference type="OrthoDB" id="188186at2759"/>
<dbReference type="PANTHER" id="PTHR15114:SF1">
    <property type="entry name" value="REPLICATION PROTEIN A 14 KDA SUBUNIT"/>
    <property type="match status" value="1"/>
</dbReference>
<evidence type="ECO:0000313" key="4">
    <source>
        <dbReference type="EMBL" id="KAF8462088.1"/>
    </source>
</evidence>
<organism evidence="5 6">
    <name type="scientific">Russula ochroleuca</name>
    <dbReference type="NCBI Taxonomy" id="152965"/>
    <lineage>
        <taxon>Eukaryota</taxon>
        <taxon>Fungi</taxon>
        <taxon>Dikarya</taxon>
        <taxon>Basidiomycota</taxon>
        <taxon>Agaricomycotina</taxon>
        <taxon>Agaricomycetes</taxon>
        <taxon>Russulales</taxon>
        <taxon>Russulaceae</taxon>
        <taxon>Russula</taxon>
    </lineage>
</organism>
<accession>A0A9P5JZZ1</accession>
<gene>
    <name evidence="4" type="ORF">DFH94DRAFT_677525</name>
    <name evidence="5" type="ORF">DFH94DRAFT_762559</name>
</gene>
<dbReference type="GO" id="GO:0006284">
    <property type="term" value="P:base-excision repair"/>
    <property type="evidence" value="ECO:0007669"/>
    <property type="project" value="TreeGrafter"/>
</dbReference>
<evidence type="ECO:0000313" key="5">
    <source>
        <dbReference type="EMBL" id="KAF8474464.1"/>
    </source>
</evidence>
<dbReference type="GO" id="GO:0003697">
    <property type="term" value="F:single-stranded DNA binding"/>
    <property type="evidence" value="ECO:0007669"/>
    <property type="project" value="TreeGrafter"/>
</dbReference>
<dbReference type="GO" id="GO:0006298">
    <property type="term" value="P:mismatch repair"/>
    <property type="evidence" value="ECO:0007669"/>
    <property type="project" value="TreeGrafter"/>
</dbReference>
<dbReference type="GO" id="GO:0000724">
    <property type="term" value="P:double-strand break repair via homologous recombination"/>
    <property type="evidence" value="ECO:0007669"/>
    <property type="project" value="TreeGrafter"/>
</dbReference>
<sequence length="115" mass="12504">MSNEPVSPRVNAARLKDFIGASHPVRFTGKVLSFSNDETYVLMEASDGGKVKVLLPPPPQPHDVTATFVEVVGTVVDASTIKLLTCIDMGSKLDLAMVNQVIELTFDPEFKGRIF</sequence>
<dbReference type="EMBL" id="WHVB01000017">
    <property type="protein sequence ID" value="KAF8474464.1"/>
    <property type="molecule type" value="Genomic_DNA"/>
</dbReference>